<comment type="caution">
    <text evidence="2">The sequence shown here is derived from an EMBL/GenBank/DDBJ whole genome shotgun (WGS) entry which is preliminary data.</text>
</comment>
<name>A0A840CDZ2_9RHOB</name>
<dbReference type="RefSeq" id="WP_157445500.1">
    <property type="nucleotide sequence ID" value="NZ_JACIEQ010000001.1"/>
</dbReference>
<reference evidence="2" key="1">
    <citation type="submission" date="2020-08" db="EMBL/GenBank/DDBJ databases">
        <title>Genomic Encyclopedia of Type Strains, Phase IV (KMG-IV): sequencing the most valuable type-strain genomes for metagenomic binning, comparative biology and taxonomic classification.</title>
        <authorList>
            <person name="Goeker M."/>
        </authorList>
    </citation>
    <scope>NUCLEOTIDE SEQUENCE [LARGE SCALE GENOMIC DNA]</scope>
    <source>
        <strain evidence="2">DSM 105040</strain>
    </source>
</reference>
<dbReference type="AlphaFoldDB" id="A0A840CDZ2"/>
<accession>A0A840CDZ2</accession>
<feature type="compositionally biased region" description="Low complexity" evidence="1">
    <location>
        <begin position="33"/>
        <end position="52"/>
    </location>
</feature>
<evidence type="ECO:0000256" key="1">
    <source>
        <dbReference type="SAM" id="MobiDB-lite"/>
    </source>
</evidence>
<evidence type="ECO:0000313" key="2">
    <source>
        <dbReference type="EMBL" id="MBB4021026.1"/>
    </source>
</evidence>
<feature type="region of interest" description="Disordered" evidence="1">
    <location>
        <begin position="31"/>
        <end position="52"/>
    </location>
</feature>
<organism evidence="2 3">
    <name type="scientific">Actibacterium naphthalenivorans</name>
    <dbReference type="NCBI Taxonomy" id="1614693"/>
    <lineage>
        <taxon>Bacteria</taxon>
        <taxon>Pseudomonadati</taxon>
        <taxon>Pseudomonadota</taxon>
        <taxon>Alphaproteobacteria</taxon>
        <taxon>Rhodobacterales</taxon>
        <taxon>Roseobacteraceae</taxon>
        <taxon>Actibacterium</taxon>
    </lineage>
</organism>
<dbReference type="EMBL" id="JACIEQ010000001">
    <property type="protein sequence ID" value="MBB4021026.1"/>
    <property type="molecule type" value="Genomic_DNA"/>
</dbReference>
<keyword evidence="3" id="KW-1185">Reference proteome</keyword>
<gene>
    <name evidence="2" type="ORF">GGR17_000817</name>
</gene>
<sequence length="52" mass="6033">MTDQGVRKMKAKRRWMKWILEDSAKAETQLPWARATRPARARAIAPRKAARA</sequence>
<protein>
    <submittedName>
        <fullName evidence="2">Uncharacterized protein</fullName>
    </submittedName>
</protein>
<proteinExistence type="predicted"/>
<dbReference type="Proteomes" id="UP000585681">
    <property type="component" value="Unassembled WGS sequence"/>
</dbReference>
<evidence type="ECO:0000313" key="3">
    <source>
        <dbReference type="Proteomes" id="UP000585681"/>
    </source>
</evidence>